<accession>A0A850P419</accession>
<dbReference type="SUPFAM" id="SSF55811">
    <property type="entry name" value="Nudix"/>
    <property type="match status" value="1"/>
</dbReference>
<evidence type="ECO:0000313" key="2">
    <source>
        <dbReference type="EMBL" id="NVN39397.1"/>
    </source>
</evidence>
<dbReference type="RefSeq" id="WP_176612414.1">
    <property type="nucleotide sequence ID" value="NZ_JABXXR010000008.1"/>
</dbReference>
<proteinExistence type="predicted"/>
<organism evidence="2 3">
    <name type="scientific">Ameyamaea chiangmaiensis</name>
    <dbReference type="NCBI Taxonomy" id="442969"/>
    <lineage>
        <taxon>Bacteria</taxon>
        <taxon>Pseudomonadati</taxon>
        <taxon>Pseudomonadota</taxon>
        <taxon>Alphaproteobacteria</taxon>
        <taxon>Acetobacterales</taxon>
        <taxon>Acetobacteraceae</taxon>
        <taxon>Ameyamaea</taxon>
    </lineage>
</organism>
<dbReference type="AlphaFoldDB" id="A0A850P419"/>
<reference evidence="2 3" key="1">
    <citation type="submission" date="2020-06" db="EMBL/GenBank/DDBJ databases">
        <title>Description of novel acetic acid bacteria.</title>
        <authorList>
            <person name="Sombolestani A."/>
        </authorList>
    </citation>
    <scope>NUCLEOTIDE SEQUENCE [LARGE SCALE GENOMIC DNA]</scope>
    <source>
        <strain evidence="2 3">LMG 27010</strain>
    </source>
</reference>
<dbReference type="InterPro" id="IPR000086">
    <property type="entry name" value="NUDIX_hydrolase_dom"/>
</dbReference>
<gene>
    <name evidence="2" type="ORF">HUK82_02290</name>
</gene>
<comment type="caution">
    <text evidence="2">The sequence shown here is derived from an EMBL/GenBank/DDBJ whole genome shotgun (WGS) entry which is preliminary data.</text>
</comment>
<evidence type="ECO:0000259" key="1">
    <source>
        <dbReference type="PROSITE" id="PS51462"/>
    </source>
</evidence>
<feature type="domain" description="Nudix hydrolase" evidence="1">
    <location>
        <begin position="91"/>
        <end position="224"/>
    </location>
</feature>
<sequence>MPDDADWPVYSLAHDVRVEVGRRDAPPLAPEVEARVDALWDAARDARPTLFNGRVFSADAIAPDLITGHWTEFRRVFAQMRDPGLVGALNLRPLAVVGVLQAPEGIVVGQRAADAIYQPGRWQACPAGSVESRDGDDTVDLHAQLLAEADEELGLDATAVRVGRPLVGVEHPGTRIVDLAFMLHTALPIPEIEARWKARANREYAALRALVPTSDQHATLTPPTQRFLAALRVVAQGG</sequence>
<keyword evidence="3" id="KW-1185">Reference proteome</keyword>
<dbReference type="Proteomes" id="UP000585665">
    <property type="component" value="Unassembled WGS sequence"/>
</dbReference>
<evidence type="ECO:0000313" key="3">
    <source>
        <dbReference type="Proteomes" id="UP000585665"/>
    </source>
</evidence>
<dbReference type="PROSITE" id="PS51462">
    <property type="entry name" value="NUDIX"/>
    <property type="match status" value="1"/>
</dbReference>
<dbReference type="InterPro" id="IPR015797">
    <property type="entry name" value="NUDIX_hydrolase-like_dom_sf"/>
</dbReference>
<name>A0A850P419_9PROT</name>
<dbReference type="Gene3D" id="3.90.79.10">
    <property type="entry name" value="Nucleoside Triphosphate Pyrophosphohydrolase"/>
    <property type="match status" value="1"/>
</dbReference>
<dbReference type="GO" id="GO:0003824">
    <property type="term" value="F:catalytic activity"/>
    <property type="evidence" value="ECO:0007669"/>
    <property type="project" value="UniProtKB-ARBA"/>
</dbReference>
<protein>
    <recommendedName>
        <fullName evidence="1">Nudix hydrolase domain-containing protein</fullName>
    </recommendedName>
</protein>
<dbReference type="EMBL" id="JABXXR010000008">
    <property type="protein sequence ID" value="NVN39397.1"/>
    <property type="molecule type" value="Genomic_DNA"/>
</dbReference>